<evidence type="ECO:0000313" key="3">
    <source>
        <dbReference type="Proteomes" id="UP000054538"/>
    </source>
</evidence>
<reference evidence="2 3" key="1">
    <citation type="submission" date="2014-04" db="EMBL/GenBank/DDBJ databases">
        <authorList>
            <consortium name="DOE Joint Genome Institute"/>
            <person name="Kuo A."/>
            <person name="Kohler A."/>
            <person name="Jargeat P."/>
            <person name="Nagy L.G."/>
            <person name="Floudas D."/>
            <person name="Copeland A."/>
            <person name="Barry K.W."/>
            <person name="Cichocki N."/>
            <person name="Veneault-Fourrey C."/>
            <person name="LaButti K."/>
            <person name="Lindquist E.A."/>
            <person name="Lipzen A."/>
            <person name="Lundell T."/>
            <person name="Morin E."/>
            <person name="Murat C."/>
            <person name="Sun H."/>
            <person name="Tunlid A."/>
            <person name="Henrissat B."/>
            <person name="Grigoriev I.V."/>
            <person name="Hibbett D.S."/>
            <person name="Martin F."/>
            <person name="Nordberg H.P."/>
            <person name="Cantor M.N."/>
            <person name="Hua S.X."/>
        </authorList>
    </citation>
    <scope>NUCLEOTIDE SEQUENCE [LARGE SCALE GENOMIC DNA]</scope>
    <source>
        <strain evidence="2 3">Ve08.2h10</strain>
    </source>
</reference>
<evidence type="ECO:0000313" key="2">
    <source>
        <dbReference type="EMBL" id="KIK81388.1"/>
    </source>
</evidence>
<dbReference type="EMBL" id="KN825808">
    <property type="protein sequence ID" value="KIK81388.1"/>
    <property type="molecule type" value="Genomic_DNA"/>
</dbReference>
<name>A0A0D0D0B8_9AGAM</name>
<dbReference type="OrthoDB" id="2691745at2759"/>
<organism evidence="2 3">
    <name type="scientific">Paxillus rubicundulus Ve08.2h10</name>
    <dbReference type="NCBI Taxonomy" id="930991"/>
    <lineage>
        <taxon>Eukaryota</taxon>
        <taxon>Fungi</taxon>
        <taxon>Dikarya</taxon>
        <taxon>Basidiomycota</taxon>
        <taxon>Agaricomycotina</taxon>
        <taxon>Agaricomycetes</taxon>
        <taxon>Agaricomycetidae</taxon>
        <taxon>Boletales</taxon>
        <taxon>Paxilineae</taxon>
        <taxon>Paxillaceae</taxon>
        <taxon>Paxillus</taxon>
    </lineage>
</organism>
<gene>
    <name evidence="2" type="ORF">PAXRUDRAFT_27888</name>
</gene>
<dbReference type="AlphaFoldDB" id="A0A0D0D0B8"/>
<dbReference type="InParanoid" id="A0A0D0D0B8"/>
<keyword evidence="3" id="KW-1185">Reference proteome</keyword>
<evidence type="ECO:0000256" key="1">
    <source>
        <dbReference type="SAM" id="MobiDB-lite"/>
    </source>
</evidence>
<protein>
    <submittedName>
        <fullName evidence="2">Uncharacterized protein</fullName>
    </submittedName>
</protein>
<sequence>MLEDFRSTIAAVGNDSLSDRSKGVEAQAHKVMSKTVNWSWYGESCTSQVQRQMSKSFARIPTHTQAHALKATGLVDSNITTAGKKYCVLYHLWVPKNLFPICLQMSDINPLSPLHWSTAESQAAGNQAELYVMMPEELCKQMTIHSQFKSVSNALKVFKDSVAILFVPLKLDPMVFAGPKAQVEKHEDFLVLLRKADKDEYTPLTPILFPDPHAMVSRDLFNNLVLVNITHIMMYGKVSSQRRDNLAQRAEVNRLAWFLLSHNPELTPEGGETGVFSKKAAAPSSSVPASVQDVPNLWEDNILVQLGNTPGDLHSAEPEPQTTTTNITTTHTIDAIIPASISNSLLMLGAVVEVPVVSSSCTMSSVTMTPRAPMAISFTSELHVEVSNLSLSPRAKPSVSTQNGKAPAAGK</sequence>
<dbReference type="Proteomes" id="UP000054538">
    <property type="component" value="Unassembled WGS sequence"/>
</dbReference>
<feature type="region of interest" description="Disordered" evidence="1">
    <location>
        <begin position="392"/>
        <end position="411"/>
    </location>
</feature>
<proteinExistence type="predicted"/>
<dbReference type="HOGENOM" id="CLU_028048_2_0_1"/>
<accession>A0A0D0D0B8</accession>
<reference evidence="3" key="2">
    <citation type="submission" date="2015-01" db="EMBL/GenBank/DDBJ databases">
        <title>Evolutionary Origins and Diversification of the Mycorrhizal Mutualists.</title>
        <authorList>
            <consortium name="DOE Joint Genome Institute"/>
            <consortium name="Mycorrhizal Genomics Consortium"/>
            <person name="Kohler A."/>
            <person name="Kuo A."/>
            <person name="Nagy L.G."/>
            <person name="Floudas D."/>
            <person name="Copeland A."/>
            <person name="Barry K.W."/>
            <person name="Cichocki N."/>
            <person name="Veneault-Fourrey C."/>
            <person name="LaButti K."/>
            <person name="Lindquist E.A."/>
            <person name="Lipzen A."/>
            <person name="Lundell T."/>
            <person name="Morin E."/>
            <person name="Murat C."/>
            <person name="Riley R."/>
            <person name="Ohm R."/>
            <person name="Sun H."/>
            <person name="Tunlid A."/>
            <person name="Henrissat B."/>
            <person name="Grigoriev I.V."/>
            <person name="Hibbett D.S."/>
            <person name="Martin F."/>
        </authorList>
    </citation>
    <scope>NUCLEOTIDE SEQUENCE [LARGE SCALE GENOMIC DNA]</scope>
    <source>
        <strain evidence="3">Ve08.2h10</strain>
    </source>
</reference>